<comment type="caution">
    <text evidence="10">The sequence shown here is derived from an EMBL/GenBank/DDBJ whole genome shotgun (WGS) entry which is preliminary data.</text>
</comment>
<keyword evidence="11" id="KW-1185">Reference proteome</keyword>
<feature type="compositionally biased region" description="Low complexity" evidence="8">
    <location>
        <begin position="218"/>
        <end position="232"/>
    </location>
</feature>
<keyword evidence="4" id="KW-0479">Metal-binding</keyword>
<sequence>MTSDTLPAETLATSVLASSTVNSAISTVFQLPADHPPVPMHEHSGGICPVTGKTHAYCPPQKGDVRSVCPALNSMANHGFIPRDGRNLTFFNLFHGLKACYGLSSALTLVLVTGGFLLIRRSPIHIPFLSNLALFRAKNPDGSISPGGVIDLHLIGLHNGVEHDASLVHLNTPEDRKYGPVEIQEQWVPMLVGDIQPKVDGFPLDLPYVGPDHKRDPSAASSSSAVSSSPSSKTFIDSPEYLSTLVDEADVGRMRARRQNEILPKKLDAVHAEIARGEMAIILGVWNSQYQPKHEGERENDKNREKQGIPLSWLFQWLSEERLPEVPVSSSSEGSSGTTESDGTTTPPRKLQTTMWRPDHKQTLSDVVNRSKRIRKVTEAIENERLKH</sequence>
<reference evidence="10" key="1">
    <citation type="submission" date="2022-08" db="EMBL/GenBank/DDBJ databases">
        <title>A Global Phylogenomic Analysis of the Shiitake Genus Lentinula.</title>
        <authorList>
            <consortium name="DOE Joint Genome Institute"/>
            <person name="Sierra-Patev S."/>
            <person name="Min B."/>
            <person name="Naranjo-Ortiz M."/>
            <person name="Looney B."/>
            <person name="Konkel Z."/>
            <person name="Slot J.C."/>
            <person name="Sakamoto Y."/>
            <person name="Steenwyk J.L."/>
            <person name="Rokas A."/>
            <person name="Carro J."/>
            <person name="Camarero S."/>
            <person name="Ferreira P."/>
            <person name="Molpeceres G."/>
            <person name="Ruiz-Duenas F.J."/>
            <person name="Serrano A."/>
            <person name="Henrissat B."/>
            <person name="Drula E."/>
            <person name="Hughes K.W."/>
            <person name="Mata J.L."/>
            <person name="Ishikawa N.K."/>
            <person name="Vargas-Isla R."/>
            <person name="Ushijima S."/>
            <person name="Smith C.A."/>
            <person name="Ahrendt S."/>
            <person name="Andreopoulos W."/>
            <person name="He G."/>
            <person name="Labutti K."/>
            <person name="Lipzen A."/>
            <person name="Ng V."/>
            <person name="Riley R."/>
            <person name="Sandor L."/>
            <person name="Barry K."/>
            <person name="Martinez A.T."/>
            <person name="Xiao Y."/>
            <person name="Gibbons J.G."/>
            <person name="Terashima K."/>
            <person name="Grigoriev I.V."/>
            <person name="Hibbett D.S."/>
        </authorList>
    </citation>
    <scope>NUCLEOTIDE SEQUENCE</scope>
    <source>
        <strain evidence="10">JLM2183</strain>
    </source>
</reference>
<dbReference type="OrthoDB" id="407298at2759"/>
<proteinExistence type="inferred from homology"/>
<evidence type="ECO:0000256" key="1">
    <source>
        <dbReference type="ARBA" id="ARBA00001970"/>
    </source>
</evidence>
<evidence type="ECO:0000256" key="6">
    <source>
        <dbReference type="ARBA" id="ARBA00023004"/>
    </source>
</evidence>
<accession>A0A9W9DQV9</accession>
<dbReference type="InterPro" id="IPR036851">
    <property type="entry name" value="Chloroperoxidase-like_sf"/>
</dbReference>
<dbReference type="PANTHER" id="PTHR33577">
    <property type="entry name" value="STERIGMATOCYSTIN BIOSYNTHESIS PEROXIDASE STCC-RELATED"/>
    <property type="match status" value="1"/>
</dbReference>
<dbReference type="GO" id="GO:0046872">
    <property type="term" value="F:metal ion binding"/>
    <property type="evidence" value="ECO:0007669"/>
    <property type="project" value="UniProtKB-KW"/>
</dbReference>
<feature type="compositionally biased region" description="Low complexity" evidence="8">
    <location>
        <begin position="329"/>
        <end position="346"/>
    </location>
</feature>
<keyword evidence="5" id="KW-0560">Oxidoreductase</keyword>
<dbReference type="Pfam" id="PF01328">
    <property type="entry name" value="Peroxidase_2"/>
    <property type="match status" value="1"/>
</dbReference>
<dbReference type="SUPFAM" id="SSF47571">
    <property type="entry name" value="Cloroperoxidase"/>
    <property type="match status" value="1"/>
</dbReference>
<dbReference type="Gene3D" id="1.10.489.10">
    <property type="entry name" value="Chloroperoxidase-like"/>
    <property type="match status" value="1"/>
</dbReference>
<evidence type="ECO:0000259" key="9">
    <source>
        <dbReference type="PROSITE" id="PS51405"/>
    </source>
</evidence>
<evidence type="ECO:0000256" key="5">
    <source>
        <dbReference type="ARBA" id="ARBA00023002"/>
    </source>
</evidence>
<feature type="region of interest" description="Disordered" evidence="8">
    <location>
        <begin position="206"/>
        <end position="235"/>
    </location>
</feature>
<dbReference type="Proteomes" id="UP001150266">
    <property type="component" value="Unassembled WGS sequence"/>
</dbReference>
<keyword evidence="6" id="KW-0408">Iron</keyword>
<dbReference type="InterPro" id="IPR000028">
    <property type="entry name" value="Chloroperoxidase"/>
</dbReference>
<comment type="similarity">
    <text evidence="7">Belongs to the chloroperoxidase family.</text>
</comment>
<name>A0A9W9DQV9_9AGAR</name>
<dbReference type="AlphaFoldDB" id="A0A9W9DQV9"/>
<organism evidence="10 11">
    <name type="scientific">Lentinula aciculospora</name>
    <dbReference type="NCBI Taxonomy" id="153920"/>
    <lineage>
        <taxon>Eukaryota</taxon>
        <taxon>Fungi</taxon>
        <taxon>Dikarya</taxon>
        <taxon>Basidiomycota</taxon>
        <taxon>Agaricomycotina</taxon>
        <taxon>Agaricomycetes</taxon>
        <taxon>Agaricomycetidae</taxon>
        <taxon>Agaricales</taxon>
        <taxon>Marasmiineae</taxon>
        <taxon>Omphalotaceae</taxon>
        <taxon>Lentinula</taxon>
    </lineage>
</organism>
<dbReference type="PROSITE" id="PS51405">
    <property type="entry name" value="HEME_HALOPEROXIDASE"/>
    <property type="match status" value="1"/>
</dbReference>
<evidence type="ECO:0000313" key="10">
    <source>
        <dbReference type="EMBL" id="KAJ4481883.1"/>
    </source>
</evidence>
<gene>
    <name evidence="10" type="ORF">J3R30DRAFT_2094651</name>
</gene>
<evidence type="ECO:0000256" key="4">
    <source>
        <dbReference type="ARBA" id="ARBA00022723"/>
    </source>
</evidence>
<dbReference type="EMBL" id="JAOTPV010000005">
    <property type="protein sequence ID" value="KAJ4481883.1"/>
    <property type="molecule type" value="Genomic_DNA"/>
</dbReference>
<dbReference type="GO" id="GO:0004601">
    <property type="term" value="F:peroxidase activity"/>
    <property type="evidence" value="ECO:0007669"/>
    <property type="project" value="UniProtKB-KW"/>
</dbReference>
<evidence type="ECO:0000256" key="2">
    <source>
        <dbReference type="ARBA" id="ARBA00022559"/>
    </source>
</evidence>
<protein>
    <submittedName>
        <fullName evidence="10">Chloroperoxidase</fullName>
    </submittedName>
</protein>
<comment type="cofactor">
    <cofactor evidence="1">
        <name>heme b</name>
        <dbReference type="ChEBI" id="CHEBI:60344"/>
    </cofactor>
</comment>
<evidence type="ECO:0000256" key="3">
    <source>
        <dbReference type="ARBA" id="ARBA00022617"/>
    </source>
</evidence>
<evidence type="ECO:0000256" key="8">
    <source>
        <dbReference type="SAM" id="MobiDB-lite"/>
    </source>
</evidence>
<evidence type="ECO:0000256" key="7">
    <source>
        <dbReference type="ARBA" id="ARBA00025795"/>
    </source>
</evidence>
<evidence type="ECO:0000313" key="11">
    <source>
        <dbReference type="Proteomes" id="UP001150266"/>
    </source>
</evidence>
<keyword evidence="3" id="KW-0349">Heme</keyword>
<feature type="domain" description="Heme haloperoxidase family profile" evidence="9">
    <location>
        <begin position="53"/>
        <end position="353"/>
    </location>
</feature>
<dbReference type="PANTHER" id="PTHR33577:SF9">
    <property type="entry name" value="PEROXIDASE STCC"/>
    <property type="match status" value="1"/>
</dbReference>
<feature type="region of interest" description="Disordered" evidence="8">
    <location>
        <begin position="325"/>
        <end position="369"/>
    </location>
</feature>
<keyword evidence="2" id="KW-0575">Peroxidase</keyword>